<reference evidence="3" key="1">
    <citation type="submission" date="2022-08" db="EMBL/GenBank/DDBJ databases">
        <title>Genome sequencing of akame (Lates japonicus).</title>
        <authorList>
            <person name="Hashiguchi Y."/>
            <person name="Takahashi H."/>
        </authorList>
    </citation>
    <scope>NUCLEOTIDE SEQUENCE</scope>
    <source>
        <strain evidence="3">Kochi</strain>
    </source>
</reference>
<dbReference type="SUPFAM" id="SSF50729">
    <property type="entry name" value="PH domain-like"/>
    <property type="match status" value="1"/>
</dbReference>
<keyword evidence="4" id="KW-1185">Reference proteome</keyword>
<evidence type="ECO:0000256" key="1">
    <source>
        <dbReference type="SAM" id="MobiDB-lite"/>
    </source>
</evidence>
<dbReference type="Proteomes" id="UP001279410">
    <property type="component" value="Unassembled WGS sequence"/>
</dbReference>
<accession>A0AAD3RMW8</accession>
<dbReference type="AlphaFoldDB" id="A0AAD3RMW8"/>
<dbReference type="InterPro" id="IPR011993">
    <property type="entry name" value="PH-like_dom_sf"/>
</dbReference>
<gene>
    <name evidence="3" type="ORF">AKAME5_002562500</name>
</gene>
<evidence type="ECO:0000259" key="2">
    <source>
        <dbReference type="PROSITE" id="PS50003"/>
    </source>
</evidence>
<feature type="region of interest" description="Disordered" evidence="1">
    <location>
        <begin position="79"/>
        <end position="112"/>
    </location>
</feature>
<dbReference type="PROSITE" id="PS50003">
    <property type="entry name" value="PH_DOMAIN"/>
    <property type="match status" value="1"/>
</dbReference>
<dbReference type="Gene3D" id="2.30.29.30">
    <property type="entry name" value="Pleckstrin-homology domain (PH domain)/Phosphotyrosine-binding domain (PTB)"/>
    <property type="match status" value="1"/>
</dbReference>
<comment type="caution">
    <text evidence="3">The sequence shown here is derived from an EMBL/GenBank/DDBJ whole genome shotgun (WGS) entry which is preliminary data.</text>
</comment>
<dbReference type="EMBL" id="BRZM01002127">
    <property type="protein sequence ID" value="GLD74296.1"/>
    <property type="molecule type" value="Genomic_DNA"/>
</dbReference>
<name>A0AAD3RMW8_LATJO</name>
<organism evidence="3 4">
    <name type="scientific">Lates japonicus</name>
    <name type="common">Japanese lates</name>
    <dbReference type="NCBI Taxonomy" id="270547"/>
    <lineage>
        <taxon>Eukaryota</taxon>
        <taxon>Metazoa</taxon>
        <taxon>Chordata</taxon>
        <taxon>Craniata</taxon>
        <taxon>Vertebrata</taxon>
        <taxon>Euteleostomi</taxon>
        <taxon>Actinopterygii</taxon>
        <taxon>Neopterygii</taxon>
        <taxon>Teleostei</taxon>
        <taxon>Neoteleostei</taxon>
        <taxon>Acanthomorphata</taxon>
        <taxon>Carangaria</taxon>
        <taxon>Carangaria incertae sedis</taxon>
        <taxon>Centropomidae</taxon>
        <taxon>Lates</taxon>
    </lineage>
</organism>
<dbReference type="InterPro" id="IPR001849">
    <property type="entry name" value="PH_domain"/>
</dbReference>
<protein>
    <submittedName>
        <fullName evidence="3">Ras-specific guanine nucleotide-releasing factor 2</fullName>
    </submittedName>
</protein>
<dbReference type="Pfam" id="PF00169">
    <property type="entry name" value="PH"/>
    <property type="match status" value="1"/>
</dbReference>
<feature type="domain" description="PH" evidence="2">
    <location>
        <begin position="22"/>
        <end position="61"/>
    </location>
</feature>
<evidence type="ECO:0000313" key="3">
    <source>
        <dbReference type="EMBL" id="GLD74296.1"/>
    </source>
</evidence>
<proteinExistence type="predicted"/>
<evidence type="ECO:0000313" key="4">
    <source>
        <dbReference type="Proteomes" id="UP001279410"/>
    </source>
</evidence>
<sequence length="243" mass="26828">MQKSVRYNEGHALFLSAVARKEGTKRGYLSKKAAENSRWHEKFFALYQNILFYFENEQSARPAGIYLLEGCTCERAPAPKMSTTGKEALEKQRAPPVRARSSGRLASSPQTRSPHFAVCGLTLCSQTANGAVNPPTHDDSNRPRSKICSYTGWQSRVAGFPSENAATANSTLAHRSPRDLEIRSLKTPVSIKLSDKRTRSDDHTVAAQPLALTRGPQTSPAARERKHAQRCAMQHAGRHKCSP</sequence>